<name>A0AAU7JCV0_9HYPH</name>
<dbReference type="Gene3D" id="1.20.144.10">
    <property type="entry name" value="Phosphatidic acid phosphatase type 2/haloperoxidase"/>
    <property type="match status" value="2"/>
</dbReference>
<dbReference type="PANTHER" id="PTHR14969:SF13">
    <property type="entry name" value="AT30094P"/>
    <property type="match status" value="1"/>
</dbReference>
<evidence type="ECO:0000313" key="4">
    <source>
        <dbReference type="EMBL" id="XBO38212.1"/>
    </source>
</evidence>
<protein>
    <submittedName>
        <fullName evidence="4">Phosphatase PAP2 family protein</fullName>
    </submittedName>
</protein>
<keyword evidence="2" id="KW-0812">Transmembrane</keyword>
<feature type="transmembrane region" description="Helical" evidence="2">
    <location>
        <begin position="185"/>
        <end position="206"/>
    </location>
</feature>
<dbReference type="Pfam" id="PF01569">
    <property type="entry name" value="PAP2"/>
    <property type="match status" value="1"/>
</dbReference>
<dbReference type="InterPro" id="IPR000326">
    <property type="entry name" value="PAP2/HPO"/>
</dbReference>
<feature type="transmembrane region" description="Helical" evidence="2">
    <location>
        <begin position="85"/>
        <end position="106"/>
    </location>
</feature>
<feature type="transmembrane region" description="Helical" evidence="2">
    <location>
        <begin position="20"/>
        <end position="41"/>
    </location>
</feature>
<keyword evidence="2" id="KW-1133">Transmembrane helix</keyword>
<feature type="transmembrane region" description="Helical" evidence="2">
    <location>
        <begin position="155"/>
        <end position="173"/>
    </location>
</feature>
<dbReference type="CDD" id="cd03392">
    <property type="entry name" value="PAP2_like_2"/>
    <property type="match status" value="1"/>
</dbReference>
<accession>A0AAU7JCV0</accession>
<reference evidence="4" key="1">
    <citation type="submission" date="2024-05" db="EMBL/GenBank/DDBJ databases">
        <authorList>
            <person name="Kim S."/>
            <person name="Heo J."/>
            <person name="Choi H."/>
            <person name="Choi Y."/>
            <person name="Kwon S.-W."/>
            <person name="Kim Y."/>
        </authorList>
    </citation>
    <scope>NUCLEOTIDE SEQUENCE</scope>
    <source>
        <strain evidence="4">KACC 23698</strain>
    </source>
</reference>
<feature type="transmembrane region" description="Helical" evidence="2">
    <location>
        <begin position="212"/>
        <end position="230"/>
    </location>
</feature>
<evidence type="ECO:0000259" key="3">
    <source>
        <dbReference type="SMART" id="SM00014"/>
    </source>
</evidence>
<keyword evidence="2" id="KW-0472">Membrane</keyword>
<feature type="region of interest" description="Disordered" evidence="1">
    <location>
        <begin position="238"/>
        <end position="281"/>
    </location>
</feature>
<feature type="compositionally biased region" description="Basic and acidic residues" evidence="1">
    <location>
        <begin position="256"/>
        <end position="266"/>
    </location>
</feature>
<evidence type="ECO:0000256" key="1">
    <source>
        <dbReference type="SAM" id="MobiDB-lite"/>
    </source>
</evidence>
<organism evidence="4">
    <name type="scientific">Alsobacter sp. KACC 23698</name>
    <dbReference type="NCBI Taxonomy" id="3149229"/>
    <lineage>
        <taxon>Bacteria</taxon>
        <taxon>Pseudomonadati</taxon>
        <taxon>Pseudomonadota</taxon>
        <taxon>Alphaproteobacteria</taxon>
        <taxon>Hyphomicrobiales</taxon>
        <taxon>Alsobacteraceae</taxon>
        <taxon>Alsobacter</taxon>
    </lineage>
</organism>
<feature type="transmembrane region" description="Helical" evidence="2">
    <location>
        <begin position="113"/>
        <end position="135"/>
    </location>
</feature>
<proteinExistence type="predicted"/>
<feature type="domain" description="Phosphatidic acid phosphatase type 2/haloperoxidase" evidence="3">
    <location>
        <begin position="113"/>
        <end position="227"/>
    </location>
</feature>
<dbReference type="PANTHER" id="PTHR14969">
    <property type="entry name" value="SPHINGOSINE-1-PHOSPHATE PHOSPHOHYDROLASE"/>
    <property type="match status" value="1"/>
</dbReference>
<dbReference type="AlphaFoldDB" id="A0AAU7JCV0"/>
<dbReference type="SUPFAM" id="SSF48317">
    <property type="entry name" value="Acid phosphatase/Vanadium-dependent haloperoxidase"/>
    <property type="match status" value="1"/>
</dbReference>
<gene>
    <name evidence="4" type="ORF">ABEG18_21285</name>
</gene>
<dbReference type="EMBL" id="CP157484">
    <property type="protein sequence ID" value="XBO38212.1"/>
    <property type="molecule type" value="Genomic_DNA"/>
</dbReference>
<dbReference type="SMART" id="SM00014">
    <property type="entry name" value="acidPPc"/>
    <property type="match status" value="1"/>
</dbReference>
<evidence type="ECO:0000256" key="2">
    <source>
        <dbReference type="SAM" id="Phobius"/>
    </source>
</evidence>
<dbReference type="RefSeq" id="WP_406855051.1">
    <property type="nucleotide sequence ID" value="NZ_CP157484.1"/>
</dbReference>
<dbReference type="InterPro" id="IPR036938">
    <property type="entry name" value="PAP2/HPO_sf"/>
</dbReference>
<sequence length="281" mass="29692">MDFKSLRARLGGPGGLKDRFRLELGSVLALSVAAGGLFAFARIADEVVEGDTHGFDRAVMLALRTAGDTNDPIGPAWFESAMRDVTSLGSVTVLAILTLAAIAYLLMDGKRGAALLVAGSVGGGTLLSSVLKMGFERPRPDLVAHMVDVHTLSFPSGHAMMSAVTYLTLGVLLARVSAKRRVKVFVVALGVLLTLAVGGSRVYLGVHWPTDVLAGWSVGAAWAMMCWLVARRLQQKGKVEQPDAPAGSGPVDDQDPDRAEASKSDDLQPPMAKDARMVTNR</sequence>